<dbReference type="PANTHER" id="PTHR30525">
    <property type="entry name" value="1-DEOXY-D-XYLULOSE 5-PHOSPHATE REDUCTOISOMERASE"/>
    <property type="match status" value="1"/>
</dbReference>
<feature type="binding site" evidence="9">
    <location>
        <position position="14"/>
    </location>
    <ligand>
        <name>NADPH</name>
        <dbReference type="ChEBI" id="CHEBI:57783"/>
    </ligand>
</feature>
<comment type="function">
    <text evidence="9">Catalyzes the NADPH-dependent rearrangement and reduction of 1-deoxy-D-xylulose-5-phosphate (DXP) to 2-C-methyl-D-erythritol 4-phosphate (MEP).</text>
</comment>
<dbReference type="SUPFAM" id="SSF51735">
    <property type="entry name" value="NAD(P)-binding Rossmann-fold domains"/>
    <property type="match status" value="1"/>
</dbReference>
<dbReference type="InterPro" id="IPR026877">
    <property type="entry name" value="DXPR_C"/>
</dbReference>
<keyword evidence="3 9" id="KW-0479">Metal-binding</keyword>
<dbReference type="EC" id="1.1.1.267" evidence="9"/>
<evidence type="ECO:0000256" key="7">
    <source>
        <dbReference type="ARBA" id="ARBA00023229"/>
    </source>
</evidence>
<feature type="domain" description="DXP reductoisomerase C-terminal" evidence="12">
    <location>
        <begin position="270"/>
        <end position="390"/>
    </location>
</feature>
<evidence type="ECO:0000256" key="8">
    <source>
        <dbReference type="ARBA" id="ARBA00048543"/>
    </source>
</evidence>
<dbReference type="Gene3D" id="1.10.1740.10">
    <property type="match status" value="1"/>
</dbReference>
<gene>
    <name evidence="9" type="primary">dxr</name>
    <name evidence="13" type="ORF">CWI80_01515</name>
</gene>
<feature type="binding site" evidence="9">
    <location>
        <position position="226"/>
    </location>
    <ligand>
        <name>1-deoxy-D-xylulose 5-phosphate</name>
        <dbReference type="ChEBI" id="CHEBI:57792"/>
    </ligand>
</feature>
<feature type="binding site" evidence="9">
    <location>
        <position position="149"/>
    </location>
    <ligand>
        <name>Mn(2+)</name>
        <dbReference type="ChEBI" id="CHEBI:29035"/>
    </ligand>
</feature>
<feature type="binding site" evidence="9">
    <location>
        <position position="11"/>
    </location>
    <ligand>
        <name>NADPH</name>
        <dbReference type="ChEBI" id="CHEBI:57783"/>
    </ligand>
</feature>
<dbReference type="Pfam" id="PF08436">
    <property type="entry name" value="DXP_redisom_C"/>
    <property type="match status" value="1"/>
</dbReference>
<feature type="binding site" evidence="9">
    <location>
        <position position="39"/>
    </location>
    <ligand>
        <name>NADPH</name>
        <dbReference type="ChEBI" id="CHEBI:57783"/>
    </ligand>
</feature>
<feature type="binding site" evidence="9">
    <location>
        <position position="13"/>
    </location>
    <ligand>
        <name>NADPH</name>
        <dbReference type="ChEBI" id="CHEBI:57783"/>
    </ligand>
</feature>
<evidence type="ECO:0000256" key="1">
    <source>
        <dbReference type="ARBA" id="ARBA00005094"/>
    </source>
</evidence>
<keyword evidence="14" id="KW-1185">Reference proteome</keyword>
<dbReference type="PANTHER" id="PTHR30525:SF0">
    <property type="entry name" value="1-DEOXY-D-XYLULOSE 5-PHOSPHATE REDUCTOISOMERASE, CHLOROPLASTIC"/>
    <property type="match status" value="1"/>
</dbReference>
<evidence type="ECO:0000256" key="6">
    <source>
        <dbReference type="ARBA" id="ARBA00023211"/>
    </source>
</evidence>
<keyword evidence="9" id="KW-0460">Magnesium</keyword>
<comment type="cofactor">
    <cofactor evidence="9">
        <name>Mg(2+)</name>
        <dbReference type="ChEBI" id="CHEBI:18420"/>
    </cofactor>
    <cofactor evidence="9">
        <name>Mn(2+)</name>
        <dbReference type="ChEBI" id="CHEBI:29035"/>
    </cofactor>
</comment>
<dbReference type="InterPro" id="IPR036291">
    <property type="entry name" value="NAD(P)-bd_dom_sf"/>
</dbReference>
<name>A0A432ZAY8_9GAMM</name>
<feature type="binding site" evidence="9">
    <location>
        <position position="125"/>
    </location>
    <ligand>
        <name>NADPH</name>
        <dbReference type="ChEBI" id="CHEBI:57783"/>
    </ligand>
</feature>
<feature type="binding site" evidence="9">
    <location>
        <position position="227"/>
    </location>
    <ligand>
        <name>1-deoxy-D-xylulose 5-phosphate</name>
        <dbReference type="ChEBI" id="CHEBI:57792"/>
    </ligand>
</feature>
<dbReference type="EMBL" id="PIQE01000001">
    <property type="protein sequence ID" value="RUO75098.1"/>
    <property type="molecule type" value="Genomic_DNA"/>
</dbReference>
<sequence>MPRKLCILGATGSIGLSTLAIVRAHPQAFDVVALTAHRNVAQMRELCEEFQPQFAVMADEQAAQALRAELSTLRTQVLAGREALAEVAGNGASDTVMAAIVGGAGLVPTLAAVHAGKRVLLANKEALVMSGQLFIDAARASGAQILPVDSEHNAIFQCLPNDVQQQLGYCDLKAAGVHKILLTGSGGPFRELPLSELAQQTPAAACAHPNWDMGQKISVDSATMMNKGLEYIEARWLFNCSAEQIEVVLHPQSVIHSMVSFDDGSVLAQMGQPDMRTPIAHCLSYPERIQSGVAPLDFMQLNQLTFAAADAARYPCLALAMECCWLGQWATTALNAANEVAVAHFLAHDIGFTAIAELCQTVVAQLAPRYQDAALADIDAILALDAEARKNAEAAIQQGVAC</sequence>
<feature type="binding site" evidence="9">
    <location>
        <position position="208"/>
    </location>
    <ligand>
        <name>1-deoxy-D-xylulose 5-phosphate</name>
        <dbReference type="ChEBI" id="CHEBI:57792"/>
    </ligand>
</feature>
<dbReference type="AlphaFoldDB" id="A0A432ZAY8"/>
<dbReference type="GO" id="GO:0070402">
    <property type="term" value="F:NADPH binding"/>
    <property type="evidence" value="ECO:0007669"/>
    <property type="project" value="InterPro"/>
</dbReference>
<feature type="binding site" evidence="9">
    <location>
        <position position="214"/>
    </location>
    <ligand>
        <name>NADPH</name>
        <dbReference type="ChEBI" id="CHEBI:57783"/>
    </ligand>
</feature>
<keyword evidence="5 9" id="KW-0560">Oxidoreductase</keyword>
<dbReference type="Proteomes" id="UP000287022">
    <property type="component" value="Unassembled WGS sequence"/>
</dbReference>
<dbReference type="UniPathway" id="UPA00056">
    <property type="reaction ID" value="UER00092"/>
</dbReference>
<feature type="binding site" evidence="9">
    <location>
        <position position="230"/>
    </location>
    <ligand>
        <name>1-deoxy-D-xylulose 5-phosphate</name>
        <dbReference type="ChEBI" id="CHEBI:57792"/>
    </ligand>
</feature>
<evidence type="ECO:0000256" key="2">
    <source>
        <dbReference type="ARBA" id="ARBA00006825"/>
    </source>
</evidence>
<feature type="binding site" evidence="9">
    <location>
        <position position="150"/>
    </location>
    <ligand>
        <name>1-deoxy-D-xylulose 5-phosphate</name>
        <dbReference type="ChEBI" id="CHEBI:57792"/>
    </ligand>
</feature>
<comment type="catalytic activity">
    <reaction evidence="8">
        <text>2-C-methyl-D-erythritol 4-phosphate + NADP(+) = 1-deoxy-D-xylulose 5-phosphate + NADPH + H(+)</text>
        <dbReference type="Rhea" id="RHEA:13717"/>
        <dbReference type="ChEBI" id="CHEBI:15378"/>
        <dbReference type="ChEBI" id="CHEBI:57783"/>
        <dbReference type="ChEBI" id="CHEBI:57792"/>
        <dbReference type="ChEBI" id="CHEBI:58262"/>
        <dbReference type="ChEBI" id="CHEBI:58349"/>
        <dbReference type="EC" id="1.1.1.267"/>
    </reaction>
    <physiologicalReaction direction="right-to-left" evidence="8">
        <dbReference type="Rhea" id="RHEA:13719"/>
    </physiologicalReaction>
</comment>
<keyword evidence="13" id="KW-0413">Isomerase</keyword>
<evidence type="ECO:0000313" key="13">
    <source>
        <dbReference type="EMBL" id="RUO75098.1"/>
    </source>
</evidence>
<feature type="domain" description="1-deoxy-D-xylulose 5-phosphate reductoisomerase N-terminal" evidence="10">
    <location>
        <begin position="5"/>
        <end position="131"/>
    </location>
</feature>
<reference evidence="14" key="1">
    <citation type="journal article" date="2018" name="Front. Microbiol.">
        <title>Genome-Based Analysis Reveals the Taxonomy and Diversity of the Family Idiomarinaceae.</title>
        <authorList>
            <person name="Liu Y."/>
            <person name="Lai Q."/>
            <person name="Shao Z."/>
        </authorList>
    </citation>
    <scope>NUCLEOTIDE SEQUENCE [LARGE SCALE GENOMIC DNA]</scope>
    <source>
        <strain evidence="14">c121</strain>
    </source>
</reference>
<comment type="caution">
    <text evidence="13">The sequence shown here is derived from an EMBL/GenBank/DDBJ whole genome shotgun (WGS) entry which is preliminary data.</text>
</comment>
<dbReference type="NCBIfam" id="NF009114">
    <property type="entry name" value="PRK12464.1"/>
    <property type="match status" value="1"/>
</dbReference>
<feature type="binding site" evidence="9">
    <location>
        <position position="123"/>
    </location>
    <ligand>
        <name>NADPH</name>
        <dbReference type="ChEBI" id="CHEBI:57783"/>
    </ligand>
</feature>
<dbReference type="SUPFAM" id="SSF55347">
    <property type="entry name" value="Glyceraldehyde-3-phosphate dehydrogenase-like, C-terminal domain"/>
    <property type="match status" value="1"/>
</dbReference>
<dbReference type="FunFam" id="3.40.50.720:FF:000045">
    <property type="entry name" value="1-deoxy-D-xylulose 5-phosphate reductoisomerase"/>
    <property type="match status" value="1"/>
</dbReference>
<dbReference type="Pfam" id="PF02670">
    <property type="entry name" value="DXP_reductoisom"/>
    <property type="match status" value="1"/>
</dbReference>
<proteinExistence type="inferred from homology"/>
<organism evidence="13 14">
    <name type="scientific">Pseudidiomarina sediminum</name>
    <dbReference type="NCBI Taxonomy" id="431675"/>
    <lineage>
        <taxon>Bacteria</taxon>
        <taxon>Pseudomonadati</taxon>
        <taxon>Pseudomonadota</taxon>
        <taxon>Gammaproteobacteria</taxon>
        <taxon>Alteromonadales</taxon>
        <taxon>Idiomarinaceae</taxon>
        <taxon>Pseudidiomarina</taxon>
    </lineage>
</organism>
<feature type="binding site" evidence="9">
    <location>
        <position position="185"/>
    </location>
    <ligand>
        <name>1-deoxy-D-xylulose 5-phosphate</name>
        <dbReference type="ChEBI" id="CHEBI:57792"/>
    </ligand>
</feature>
<dbReference type="Pfam" id="PF13288">
    <property type="entry name" value="DXPR_C"/>
    <property type="match status" value="1"/>
</dbReference>
<keyword evidence="7 9" id="KW-0414">Isoprene biosynthesis</keyword>
<evidence type="ECO:0000259" key="12">
    <source>
        <dbReference type="Pfam" id="PF13288"/>
    </source>
</evidence>
<feature type="binding site" evidence="9">
    <location>
        <position position="38"/>
    </location>
    <ligand>
        <name>NADPH</name>
        <dbReference type="ChEBI" id="CHEBI:57783"/>
    </ligand>
</feature>
<evidence type="ECO:0000256" key="4">
    <source>
        <dbReference type="ARBA" id="ARBA00022857"/>
    </source>
</evidence>
<dbReference type="GO" id="GO:0016853">
    <property type="term" value="F:isomerase activity"/>
    <property type="evidence" value="ECO:0007669"/>
    <property type="project" value="UniProtKB-KW"/>
</dbReference>
<comment type="caution">
    <text evidence="9">Lacks conserved residue(s) required for the propagation of feature annotation.</text>
</comment>
<dbReference type="PIRSF" id="PIRSF006205">
    <property type="entry name" value="Dxp_reductismrs"/>
    <property type="match status" value="1"/>
</dbReference>
<dbReference type="NCBIfam" id="TIGR00243">
    <property type="entry name" value="Dxr"/>
    <property type="match status" value="1"/>
</dbReference>
<dbReference type="RefSeq" id="WP_026862069.1">
    <property type="nucleotide sequence ID" value="NZ_PIQE01000001.1"/>
</dbReference>
<protein>
    <recommendedName>
        <fullName evidence="9">1-deoxy-D-xylulose 5-phosphate reductoisomerase</fullName>
        <shortName evidence="9">DXP reductoisomerase</shortName>
        <ecNumber evidence="9">1.1.1.267</ecNumber>
    </recommendedName>
    <alternativeName>
        <fullName evidence="9">1-deoxyxylulose-5-phosphate reductoisomerase</fullName>
    </alternativeName>
    <alternativeName>
        <fullName evidence="9">2-C-methyl-D-erythritol 4-phosphate synthase</fullName>
    </alternativeName>
</protein>
<dbReference type="InterPro" id="IPR013512">
    <property type="entry name" value="DXP_reductoisomerase_N"/>
</dbReference>
<accession>A0A432ZAY8</accession>
<evidence type="ECO:0000256" key="5">
    <source>
        <dbReference type="ARBA" id="ARBA00023002"/>
    </source>
</evidence>
<dbReference type="GO" id="GO:0051484">
    <property type="term" value="P:isopentenyl diphosphate biosynthetic process, methylerythritol 4-phosphate pathway involved in terpenoid biosynthetic process"/>
    <property type="evidence" value="ECO:0007669"/>
    <property type="project" value="UniProtKB-ARBA"/>
</dbReference>
<evidence type="ECO:0000259" key="10">
    <source>
        <dbReference type="Pfam" id="PF02670"/>
    </source>
</evidence>
<feature type="binding site" evidence="9">
    <location>
        <position position="230"/>
    </location>
    <ligand>
        <name>Mn(2+)</name>
        <dbReference type="ChEBI" id="CHEBI:29035"/>
    </ligand>
</feature>
<dbReference type="HAMAP" id="MF_00183">
    <property type="entry name" value="DXP_reductoisom"/>
    <property type="match status" value="1"/>
</dbReference>
<feature type="binding site" evidence="9">
    <location>
        <position position="151"/>
    </location>
    <ligand>
        <name>Mn(2+)</name>
        <dbReference type="ChEBI" id="CHEBI:29035"/>
    </ligand>
</feature>
<evidence type="ECO:0000313" key="14">
    <source>
        <dbReference type="Proteomes" id="UP000287022"/>
    </source>
</evidence>
<keyword evidence="4 9" id="KW-0521">NADP</keyword>
<evidence type="ECO:0000256" key="3">
    <source>
        <dbReference type="ARBA" id="ARBA00022723"/>
    </source>
</evidence>
<dbReference type="SUPFAM" id="SSF69055">
    <property type="entry name" value="1-deoxy-D-xylulose-5-phosphate reductoisomerase, C-terminal domain"/>
    <property type="match status" value="1"/>
</dbReference>
<comment type="similarity">
    <text evidence="2 9">Belongs to the DXR family.</text>
</comment>
<dbReference type="InterPro" id="IPR003821">
    <property type="entry name" value="DXP_reductoisomerase"/>
</dbReference>
<keyword evidence="6 9" id="KW-0464">Manganese</keyword>
<evidence type="ECO:0000256" key="9">
    <source>
        <dbReference type="HAMAP-Rule" id="MF_00183"/>
    </source>
</evidence>
<feature type="binding site" evidence="9">
    <location>
        <position position="221"/>
    </location>
    <ligand>
        <name>1-deoxy-D-xylulose 5-phosphate</name>
        <dbReference type="ChEBI" id="CHEBI:57792"/>
    </ligand>
</feature>
<feature type="domain" description="1-deoxy-D-xylulose 5-phosphate reductoisomerase C-terminal" evidence="11">
    <location>
        <begin position="145"/>
        <end position="238"/>
    </location>
</feature>
<dbReference type="GO" id="GO:0030604">
    <property type="term" value="F:1-deoxy-D-xylulose-5-phosphate reductoisomerase activity"/>
    <property type="evidence" value="ECO:0007669"/>
    <property type="project" value="UniProtKB-UniRule"/>
</dbReference>
<dbReference type="STRING" id="1122124.GCA_000423165_01095"/>
<dbReference type="NCBIfam" id="NF003938">
    <property type="entry name" value="PRK05447.1-1"/>
    <property type="match status" value="1"/>
</dbReference>
<dbReference type="GO" id="GO:0030145">
    <property type="term" value="F:manganese ion binding"/>
    <property type="evidence" value="ECO:0007669"/>
    <property type="project" value="TreeGrafter"/>
</dbReference>
<evidence type="ECO:0000259" key="11">
    <source>
        <dbReference type="Pfam" id="PF08436"/>
    </source>
</evidence>
<dbReference type="Gene3D" id="3.40.50.720">
    <property type="entry name" value="NAD(P)-binding Rossmann-like Domain"/>
    <property type="match status" value="1"/>
</dbReference>
<comment type="pathway">
    <text evidence="1 9">Isoprenoid biosynthesis; isopentenyl diphosphate biosynthesis via DXP pathway; isopentenyl diphosphate from 1-deoxy-D-xylulose 5-phosphate: step 1/6.</text>
</comment>
<feature type="binding site" evidence="9">
    <location>
        <position position="124"/>
    </location>
    <ligand>
        <name>1-deoxy-D-xylulose 5-phosphate</name>
        <dbReference type="ChEBI" id="CHEBI:57792"/>
    </ligand>
</feature>
<feature type="binding site" evidence="9">
    <location>
        <position position="151"/>
    </location>
    <ligand>
        <name>1-deoxy-D-xylulose 5-phosphate</name>
        <dbReference type="ChEBI" id="CHEBI:57792"/>
    </ligand>
</feature>
<feature type="binding site" evidence="9">
    <location>
        <position position="12"/>
    </location>
    <ligand>
        <name>NADPH</name>
        <dbReference type="ChEBI" id="CHEBI:57783"/>
    </ligand>
</feature>
<dbReference type="InterPro" id="IPR013644">
    <property type="entry name" value="DXP_reductoisomerase_C"/>
</dbReference>
<dbReference type="InterPro" id="IPR036169">
    <property type="entry name" value="DXPR_C_sf"/>
</dbReference>